<dbReference type="InParanoid" id="A0A067PI76"/>
<accession>A0A067PI76</accession>
<keyword evidence="3" id="KW-1185">Reference proteome</keyword>
<keyword evidence="1" id="KW-0812">Transmembrane</keyword>
<reference evidence="3" key="1">
    <citation type="journal article" date="2014" name="Proc. Natl. Acad. Sci. U.S.A.">
        <title>Extensive sampling of basidiomycete genomes demonstrates inadequacy of the white-rot/brown-rot paradigm for wood decay fungi.</title>
        <authorList>
            <person name="Riley R."/>
            <person name="Salamov A.A."/>
            <person name="Brown D.W."/>
            <person name="Nagy L.G."/>
            <person name="Floudas D."/>
            <person name="Held B.W."/>
            <person name="Levasseur A."/>
            <person name="Lombard V."/>
            <person name="Morin E."/>
            <person name="Otillar R."/>
            <person name="Lindquist E.A."/>
            <person name="Sun H."/>
            <person name="LaButti K.M."/>
            <person name="Schmutz J."/>
            <person name="Jabbour D."/>
            <person name="Luo H."/>
            <person name="Baker S.E."/>
            <person name="Pisabarro A.G."/>
            <person name="Walton J.D."/>
            <person name="Blanchette R.A."/>
            <person name="Henrissat B."/>
            <person name="Martin F."/>
            <person name="Cullen D."/>
            <person name="Hibbett D.S."/>
            <person name="Grigoriev I.V."/>
        </authorList>
    </citation>
    <scope>NUCLEOTIDE SEQUENCE [LARGE SCALE GENOMIC DNA]</scope>
    <source>
        <strain evidence="3">MUCL 33604</strain>
    </source>
</reference>
<gene>
    <name evidence="2" type="ORF">JAAARDRAFT_399869</name>
</gene>
<organism evidence="2 3">
    <name type="scientific">Jaapia argillacea MUCL 33604</name>
    <dbReference type="NCBI Taxonomy" id="933084"/>
    <lineage>
        <taxon>Eukaryota</taxon>
        <taxon>Fungi</taxon>
        <taxon>Dikarya</taxon>
        <taxon>Basidiomycota</taxon>
        <taxon>Agaricomycotina</taxon>
        <taxon>Agaricomycetes</taxon>
        <taxon>Agaricomycetidae</taxon>
        <taxon>Jaapiales</taxon>
        <taxon>Jaapiaceae</taxon>
        <taxon>Jaapia</taxon>
    </lineage>
</organism>
<keyword evidence="1" id="KW-1133">Transmembrane helix</keyword>
<evidence type="ECO:0000256" key="1">
    <source>
        <dbReference type="SAM" id="Phobius"/>
    </source>
</evidence>
<dbReference type="HOGENOM" id="CLU_1354796_0_0_1"/>
<dbReference type="EMBL" id="KL197728">
    <property type="protein sequence ID" value="KDQ54618.1"/>
    <property type="molecule type" value="Genomic_DNA"/>
</dbReference>
<name>A0A067PI76_9AGAM</name>
<evidence type="ECO:0000313" key="2">
    <source>
        <dbReference type="EMBL" id="KDQ54618.1"/>
    </source>
</evidence>
<proteinExistence type="predicted"/>
<keyword evidence="1" id="KW-0472">Membrane</keyword>
<dbReference type="AlphaFoldDB" id="A0A067PI76"/>
<protein>
    <submittedName>
        <fullName evidence="2">Uncharacterized protein</fullName>
    </submittedName>
</protein>
<evidence type="ECO:0000313" key="3">
    <source>
        <dbReference type="Proteomes" id="UP000027265"/>
    </source>
</evidence>
<feature type="transmembrane region" description="Helical" evidence="1">
    <location>
        <begin position="111"/>
        <end position="134"/>
    </location>
</feature>
<sequence length="202" mass="24175">MSTRLLQKVLDTRLPPINQLNRILLRLVQRHTLPRQRVIGREKRPMMHRYYMELGQPETSGRRRMLLCRTRRCQMELWVVTGGTRWCFLILDCRSYETVFEVALTCMLIGWLLWMYLFLWWIIVVLSICFFRLICLLFRTIQDRTFVVTLHYQFYKAASTDPSSSSPRVTLKNCDGKREILHRMVSYVCLAFFILDRRGLSG</sequence>
<dbReference type="Proteomes" id="UP000027265">
    <property type="component" value="Unassembled WGS sequence"/>
</dbReference>